<comment type="similarity">
    <text evidence="1">Belongs to the peptidase C1 family.</text>
</comment>
<feature type="signal peptide" evidence="2">
    <location>
        <begin position="1"/>
        <end position="28"/>
    </location>
</feature>
<dbReference type="STRING" id="317577.GCA_000419625_00243"/>
<evidence type="ECO:0000259" key="3">
    <source>
        <dbReference type="SMART" id="SM00645"/>
    </source>
</evidence>
<dbReference type="PROSITE" id="PS00139">
    <property type="entry name" value="THIOL_PROTEASE_CYS"/>
    <property type="match status" value="1"/>
</dbReference>
<dbReference type="EMBL" id="CP021081">
    <property type="protein sequence ID" value="ASN80359.1"/>
    <property type="molecule type" value="Genomic_DNA"/>
</dbReference>
<dbReference type="SMART" id="SM00645">
    <property type="entry name" value="Pept_C1"/>
    <property type="match status" value="1"/>
</dbReference>
<evidence type="ECO:0000313" key="4">
    <source>
        <dbReference type="EMBL" id="ASN80359.1"/>
    </source>
</evidence>
<dbReference type="InterPro" id="IPR000668">
    <property type="entry name" value="Peptidase_C1A_C"/>
</dbReference>
<sequence length="546" mass="58213">MLHTIRQRPLFSLSAALLGAALAAQAGAQGTTVPLTTPLRLNPAVQLRLQAVPNFGAAPIFRTLDATASTRFLNGNTIWLTAQGLQANQAARAQTLNANLARLQPQAARPQVQAVLRAVQAQGLREPQLTVPTRSGPLTVTLLGADVGASLAASRLGQDFEQVGRSVGAQVARDLNLPADLIGRVAQAAPQQRLNVVTQIQPDLLRALTRLDVRALQPEGTADGLDAAPSGCAASASGLFTRYDFPIKKHLPAAKNQGGRGTCWAFASVGLTETLVSRTFGRKVDLSEEDFVANYKLRYGSPTDGDGAWTEDALTKGAQTGYRFAYENAWQYNQSLKRTATETPAKSGKFLYAKSCTDYPFQNQCEDSVSQAETGCILADGKTVCGAQLPATRSPYGLNTGAMRNFLDPEQPEGGMGWAVLAVVTGTPVLMTHDARYLTNSGGYVGDLPYSAVSHEEDTPTGKKWVPNTDKDVQNWNHVALLVGWIGNEQLAKVSPGAPAGAGGGYFIMKNSWSSCFGDGGYVYLPWNWVKKYAGALTFGAQVTRN</sequence>
<dbReference type="Gene3D" id="3.90.70.10">
    <property type="entry name" value="Cysteine proteinases"/>
    <property type="match status" value="1"/>
</dbReference>
<dbReference type="AlphaFoldDB" id="A0A221SUN2"/>
<dbReference type="Proteomes" id="UP000259030">
    <property type="component" value="Chromosome"/>
</dbReference>
<feature type="chain" id="PRO_5011293075" description="Peptidase C1A papain C-terminal domain-containing protein" evidence="2">
    <location>
        <begin position="29"/>
        <end position="546"/>
    </location>
</feature>
<keyword evidence="2" id="KW-0732">Signal</keyword>
<dbReference type="InterPro" id="IPR038765">
    <property type="entry name" value="Papain-like_cys_pep_sf"/>
</dbReference>
<accession>A0A221SUN2</accession>
<gene>
    <name evidence="4" type="ORF">DFI_04470</name>
</gene>
<dbReference type="PANTHER" id="PTHR12411">
    <property type="entry name" value="CYSTEINE PROTEASE FAMILY C1-RELATED"/>
    <property type="match status" value="1"/>
</dbReference>
<dbReference type="GO" id="GO:0008234">
    <property type="term" value="F:cysteine-type peptidase activity"/>
    <property type="evidence" value="ECO:0007669"/>
    <property type="project" value="InterPro"/>
</dbReference>
<proteinExistence type="inferred from homology"/>
<organism evidence="4 5">
    <name type="scientific">Deinococcus ficus</name>
    <dbReference type="NCBI Taxonomy" id="317577"/>
    <lineage>
        <taxon>Bacteria</taxon>
        <taxon>Thermotogati</taxon>
        <taxon>Deinococcota</taxon>
        <taxon>Deinococci</taxon>
        <taxon>Deinococcales</taxon>
        <taxon>Deinococcaceae</taxon>
        <taxon>Deinococcus</taxon>
    </lineage>
</organism>
<evidence type="ECO:0000256" key="2">
    <source>
        <dbReference type="SAM" id="SignalP"/>
    </source>
</evidence>
<dbReference type="SUPFAM" id="SSF54001">
    <property type="entry name" value="Cysteine proteinases"/>
    <property type="match status" value="1"/>
</dbReference>
<evidence type="ECO:0000256" key="1">
    <source>
        <dbReference type="ARBA" id="ARBA00008455"/>
    </source>
</evidence>
<name>A0A221SUN2_9DEIO</name>
<reference evidence="4 5" key="1">
    <citation type="submission" date="2017-05" db="EMBL/GenBank/DDBJ databases">
        <title>The complete genome sequence of Deinococcus ficus isolated from the rhizosphere of the Ficus religiosa L. in Taiwan.</title>
        <authorList>
            <person name="Wu K.-M."/>
            <person name="Liao T.-L."/>
            <person name="Liu Y.-M."/>
            <person name="Young C.-C."/>
            <person name="Tsai S.-F."/>
        </authorList>
    </citation>
    <scope>NUCLEOTIDE SEQUENCE [LARGE SCALE GENOMIC DNA]</scope>
    <source>
        <strain evidence="4 5">CC-FR2-10</strain>
    </source>
</reference>
<dbReference type="RefSeq" id="WP_027462093.1">
    <property type="nucleotide sequence ID" value="NZ_CP021081.1"/>
</dbReference>
<dbReference type="GO" id="GO:0006508">
    <property type="term" value="P:proteolysis"/>
    <property type="evidence" value="ECO:0007669"/>
    <property type="project" value="InterPro"/>
</dbReference>
<dbReference type="KEGG" id="dfc:DFI_04470"/>
<feature type="domain" description="Peptidase C1A papain C-terminal" evidence="3">
    <location>
        <begin position="239"/>
        <end position="544"/>
    </location>
</feature>
<dbReference type="InterPro" id="IPR000169">
    <property type="entry name" value="Pept_cys_AS"/>
</dbReference>
<dbReference type="Pfam" id="PF00112">
    <property type="entry name" value="Peptidase_C1"/>
    <property type="match status" value="1"/>
</dbReference>
<protein>
    <recommendedName>
        <fullName evidence="3">Peptidase C1A papain C-terminal domain-containing protein</fullName>
    </recommendedName>
</protein>
<evidence type="ECO:0000313" key="5">
    <source>
        <dbReference type="Proteomes" id="UP000259030"/>
    </source>
</evidence>
<dbReference type="InterPro" id="IPR013128">
    <property type="entry name" value="Peptidase_C1A"/>
</dbReference>
<keyword evidence="5" id="KW-1185">Reference proteome</keyword>